<dbReference type="Gene3D" id="1.10.10.10">
    <property type="entry name" value="Winged helix-like DNA-binding domain superfamily/Winged helix DNA-binding domain"/>
    <property type="match status" value="1"/>
</dbReference>
<dbReference type="PANTHER" id="PTHR46577">
    <property type="entry name" value="HTH-TYPE TRANSCRIPTIONAL REGULATORY PROTEIN GABR"/>
    <property type="match status" value="1"/>
</dbReference>
<dbReference type="GO" id="GO:0003677">
    <property type="term" value="F:DNA binding"/>
    <property type="evidence" value="ECO:0007669"/>
    <property type="project" value="UniProtKB-KW"/>
</dbReference>
<gene>
    <name evidence="7" type="ORF">MESMUL_19760</name>
</gene>
<evidence type="ECO:0000256" key="2">
    <source>
        <dbReference type="ARBA" id="ARBA00022898"/>
    </source>
</evidence>
<evidence type="ECO:0000313" key="7">
    <source>
        <dbReference type="EMBL" id="GBO94622.1"/>
    </source>
</evidence>
<protein>
    <submittedName>
        <fullName evidence="7">GntR family transcriptional regulator</fullName>
    </submittedName>
</protein>
<name>A0A388SE25_9BURK</name>
<dbReference type="SUPFAM" id="SSF46785">
    <property type="entry name" value="Winged helix' DNA-binding domain"/>
    <property type="match status" value="1"/>
</dbReference>
<comment type="caution">
    <text evidence="7">The sequence shown here is derived from an EMBL/GenBank/DDBJ whole genome shotgun (WGS) entry which is preliminary data.</text>
</comment>
<proteinExistence type="inferred from homology"/>
<dbReference type="CDD" id="cd07377">
    <property type="entry name" value="WHTH_GntR"/>
    <property type="match status" value="1"/>
</dbReference>
<keyword evidence="8" id="KW-1185">Reference proteome</keyword>
<dbReference type="OrthoDB" id="9804020at2"/>
<evidence type="ECO:0000259" key="6">
    <source>
        <dbReference type="PROSITE" id="PS50949"/>
    </source>
</evidence>
<dbReference type="SUPFAM" id="SSF53383">
    <property type="entry name" value="PLP-dependent transferases"/>
    <property type="match status" value="1"/>
</dbReference>
<sequence>MAKPIVIPALSIDPVDPAPKYQQIRRELTRQIEAGILTPGTRLPGIRKLARLLSVSPDTVKRVFDDLADEGYLKSIPRSGFVVDRLPDVRPVPKTSDPAPFPLGPRHSSETAALAAAALRDYSPAFSNPAPFVGIATGMASDPDPVWTRLSAQLARMTWRHTGYSDPRGYGPLRETLSDLLRRLRGIAADPDDIIITTGSVQTASIASQILFSAGDTVCVESPGLKLVSDVLAFRGCRVKKIPVDTDGILTSEVEAAGNAAGVYVTSACQYPLGFELSSDRRAALLSWALKTGGWIIEDDYNSFLRVSESVSAPSRSIAGAESCTIFLASFSTTVFPGVRIGFAAVPHEVSDAFAGAKLLTDRHNPENLQAVLSEYIRSGAWDSHVRKLARRYRERYRFFMEAAGKRLSPFGEFSETKSGKHAVFLLDPAFRDTEAAAILEKSGIFVCTLSVISDPARPMNGFLFGYAYPPETVLPALDRVREVLTSLALRKKA</sequence>
<dbReference type="Pfam" id="PF00155">
    <property type="entry name" value="Aminotran_1_2"/>
    <property type="match status" value="1"/>
</dbReference>
<evidence type="ECO:0000256" key="5">
    <source>
        <dbReference type="ARBA" id="ARBA00023163"/>
    </source>
</evidence>
<dbReference type="InterPro" id="IPR000524">
    <property type="entry name" value="Tscrpt_reg_HTH_GntR"/>
</dbReference>
<keyword evidence="2" id="KW-0663">Pyridoxal phosphate</keyword>
<dbReference type="GO" id="GO:0030170">
    <property type="term" value="F:pyridoxal phosphate binding"/>
    <property type="evidence" value="ECO:0007669"/>
    <property type="project" value="InterPro"/>
</dbReference>
<dbReference type="InterPro" id="IPR015421">
    <property type="entry name" value="PyrdxlP-dep_Trfase_major"/>
</dbReference>
<dbReference type="InterPro" id="IPR051446">
    <property type="entry name" value="HTH_trans_reg/aminotransferase"/>
</dbReference>
<evidence type="ECO:0000256" key="3">
    <source>
        <dbReference type="ARBA" id="ARBA00023015"/>
    </source>
</evidence>
<evidence type="ECO:0000313" key="8">
    <source>
        <dbReference type="Proteomes" id="UP000266091"/>
    </source>
</evidence>
<evidence type="ECO:0000256" key="1">
    <source>
        <dbReference type="ARBA" id="ARBA00005384"/>
    </source>
</evidence>
<organism evidence="7 8">
    <name type="scientific">Mesosutterella multiformis</name>
    <dbReference type="NCBI Taxonomy" id="2259133"/>
    <lineage>
        <taxon>Bacteria</taxon>
        <taxon>Pseudomonadati</taxon>
        <taxon>Pseudomonadota</taxon>
        <taxon>Betaproteobacteria</taxon>
        <taxon>Burkholderiales</taxon>
        <taxon>Sutterellaceae</taxon>
        <taxon>Mesosutterella</taxon>
    </lineage>
</organism>
<evidence type="ECO:0000256" key="4">
    <source>
        <dbReference type="ARBA" id="ARBA00023125"/>
    </source>
</evidence>
<dbReference type="RefSeq" id="WP_116270856.1">
    <property type="nucleotide sequence ID" value="NZ_BGZJ01000002.1"/>
</dbReference>
<dbReference type="PROSITE" id="PS50949">
    <property type="entry name" value="HTH_GNTR"/>
    <property type="match status" value="1"/>
</dbReference>
<feature type="domain" description="HTH gntR-type" evidence="6">
    <location>
        <begin position="18"/>
        <end position="86"/>
    </location>
</feature>
<dbReference type="EMBL" id="BGZJ01000002">
    <property type="protein sequence ID" value="GBO94622.1"/>
    <property type="molecule type" value="Genomic_DNA"/>
</dbReference>
<dbReference type="PANTHER" id="PTHR46577:SF1">
    <property type="entry name" value="HTH-TYPE TRANSCRIPTIONAL REGULATORY PROTEIN GABR"/>
    <property type="match status" value="1"/>
</dbReference>
<reference evidence="7 8" key="1">
    <citation type="journal article" date="2018" name="Int. J. Syst. Evol. Microbiol.">
        <title>Mesosutterella multiformis gen. nov., sp. nov., a member of the family Sutterellaceae and Sutterella megalosphaeroides sp. nov., isolated from human faeces.</title>
        <authorList>
            <person name="Sakamoto M."/>
            <person name="Ikeyama N."/>
            <person name="Kunihiro T."/>
            <person name="Iino T."/>
            <person name="Yuki M."/>
            <person name="Ohkuma M."/>
        </authorList>
    </citation>
    <scope>NUCLEOTIDE SEQUENCE [LARGE SCALE GENOMIC DNA]</scope>
    <source>
        <strain evidence="7 8">4NBBH2</strain>
    </source>
</reference>
<dbReference type="InterPro" id="IPR015424">
    <property type="entry name" value="PyrdxlP-dep_Trfase"/>
</dbReference>
<dbReference type="InterPro" id="IPR036388">
    <property type="entry name" value="WH-like_DNA-bd_sf"/>
</dbReference>
<dbReference type="InterPro" id="IPR004839">
    <property type="entry name" value="Aminotransferase_I/II_large"/>
</dbReference>
<dbReference type="Gene3D" id="3.40.640.10">
    <property type="entry name" value="Type I PLP-dependent aspartate aminotransferase-like (Major domain)"/>
    <property type="match status" value="1"/>
</dbReference>
<keyword evidence="4" id="KW-0238">DNA-binding</keyword>
<keyword evidence="5" id="KW-0804">Transcription</keyword>
<dbReference type="Pfam" id="PF00392">
    <property type="entry name" value="GntR"/>
    <property type="match status" value="1"/>
</dbReference>
<dbReference type="Proteomes" id="UP000266091">
    <property type="component" value="Unassembled WGS sequence"/>
</dbReference>
<comment type="similarity">
    <text evidence="1">In the C-terminal section; belongs to the class-I pyridoxal-phosphate-dependent aminotransferase family.</text>
</comment>
<dbReference type="InterPro" id="IPR036390">
    <property type="entry name" value="WH_DNA-bd_sf"/>
</dbReference>
<dbReference type="AlphaFoldDB" id="A0A388SE25"/>
<dbReference type="CDD" id="cd00609">
    <property type="entry name" value="AAT_like"/>
    <property type="match status" value="1"/>
</dbReference>
<keyword evidence="3" id="KW-0805">Transcription regulation</keyword>
<dbReference type="SMART" id="SM00345">
    <property type="entry name" value="HTH_GNTR"/>
    <property type="match status" value="1"/>
</dbReference>
<accession>A0A401LHQ3</accession>
<accession>A0A388SE25</accession>
<dbReference type="GO" id="GO:0003700">
    <property type="term" value="F:DNA-binding transcription factor activity"/>
    <property type="evidence" value="ECO:0007669"/>
    <property type="project" value="InterPro"/>
</dbReference>